<dbReference type="Proteomes" id="UP000053105">
    <property type="component" value="Unassembled WGS sequence"/>
</dbReference>
<sequence length="42" mass="4713">MAFFSSELQSDLNSLHATVTPQQQPEPHTATRQDTIELNELS</sequence>
<reference evidence="2 3" key="1">
    <citation type="submission" date="2015-07" db="EMBL/GenBank/DDBJ databases">
        <title>The genome of Melipona quadrifasciata.</title>
        <authorList>
            <person name="Pan H."/>
            <person name="Kapheim K."/>
        </authorList>
    </citation>
    <scope>NUCLEOTIDE SEQUENCE [LARGE SCALE GENOMIC DNA]</scope>
    <source>
        <strain evidence="2">0111107301</strain>
        <tissue evidence="2">Whole body</tissue>
    </source>
</reference>
<feature type="compositionally biased region" description="Polar residues" evidence="1">
    <location>
        <begin position="1"/>
        <end position="28"/>
    </location>
</feature>
<proteinExistence type="predicted"/>
<evidence type="ECO:0000256" key="1">
    <source>
        <dbReference type="SAM" id="MobiDB-lite"/>
    </source>
</evidence>
<evidence type="ECO:0000313" key="2">
    <source>
        <dbReference type="EMBL" id="KOX81097.1"/>
    </source>
</evidence>
<evidence type="ECO:0000313" key="3">
    <source>
        <dbReference type="Proteomes" id="UP000053105"/>
    </source>
</evidence>
<keyword evidence="3" id="KW-1185">Reference proteome</keyword>
<accession>A0A0M9ABE7</accession>
<name>A0A0M9ABE7_9HYME</name>
<feature type="region of interest" description="Disordered" evidence="1">
    <location>
        <begin position="1"/>
        <end position="42"/>
    </location>
</feature>
<gene>
    <name evidence="2" type="ORF">WN51_10022</name>
</gene>
<organism evidence="2 3">
    <name type="scientific">Melipona quadrifasciata</name>
    <dbReference type="NCBI Taxonomy" id="166423"/>
    <lineage>
        <taxon>Eukaryota</taxon>
        <taxon>Metazoa</taxon>
        <taxon>Ecdysozoa</taxon>
        <taxon>Arthropoda</taxon>
        <taxon>Hexapoda</taxon>
        <taxon>Insecta</taxon>
        <taxon>Pterygota</taxon>
        <taxon>Neoptera</taxon>
        <taxon>Endopterygota</taxon>
        <taxon>Hymenoptera</taxon>
        <taxon>Apocrita</taxon>
        <taxon>Aculeata</taxon>
        <taxon>Apoidea</taxon>
        <taxon>Anthophila</taxon>
        <taxon>Apidae</taxon>
        <taxon>Melipona</taxon>
    </lineage>
</organism>
<dbReference type="AlphaFoldDB" id="A0A0M9ABE7"/>
<protein>
    <submittedName>
        <fullName evidence="2">Uncharacterized protein</fullName>
    </submittedName>
</protein>
<dbReference type="EMBL" id="KQ435692">
    <property type="protein sequence ID" value="KOX81097.1"/>
    <property type="molecule type" value="Genomic_DNA"/>
</dbReference>